<reference evidence="6 7" key="1">
    <citation type="journal article" date="2013" name="MBio">
        <title>Genome sequencing of the plant pathogen Taphrina deformans, the causal agent of peach leaf curl.</title>
        <authorList>
            <person name="Cisse O.H."/>
            <person name="Almeida J.M.G.C.F."/>
            <person name="Fonseca A."/>
            <person name="Kumar A.A."/>
            <person name="Salojaervi J."/>
            <person name="Overmyer K."/>
            <person name="Hauser P.M."/>
            <person name="Pagni M."/>
        </authorList>
    </citation>
    <scope>NUCLEOTIDE SEQUENCE [LARGE SCALE GENOMIC DNA]</scope>
    <source>
        <strain evidence="7">PYCC 5710 / ATCC 11124 / CBS 356.35 / IMI 108563 / JCM 9778 / NBRC 8474</strain>
    </source>
</reference>
<dbReference type="Gene3D" id="1.10.1580.10">
    <property type="match status" value="1"/>
</dbReference>
<dbReference type="CDD" id="cd01856">
    <property type="entry name" value="YlqF"/>
    <property type="match status" value="1"/>
</dbReference>
<evidence type="ECO:0000256" key="1">
    <source>
        <dbReference type="ARBA" id="ARBA00022741"/>
    </source>
</evidence>
<comment type="similarity">
    <text evidence="3">Belongs to the TRAFAC class YlqF/YawG GTPase family. MTG1 subfamily.</text>
</comment>
<feature type="binding site" evidence="4">
    <location>
        <begin position="138"/>
        <end position="143"/>
    </location>
    <ligand>
        <name>GTP</name>
        <dbReference type="ChEBI" id="CHEBI:37565"/>
    </ligand>
</feature>
<dbReference type="OrthoDB" id="269151at2759"/>
<keyword evidence="1 3" id="KW-0547">Nucleotide-binding</keyword>
<comment type="caution">
    <text evidence="6">The sequence shown here is derived from an EMBL/GenBank/DDBJ whole genome shotgun (WGS) entry which is preliminary data.</text>
</comment>
<name>R4XIY0_TAPDE</name>
<dbReference type="STRING" id="1097556.R4XIY0"/>
<dbReference type="VEuPathDB" id="FungiDB:TAPDE_003528"/>
<evidence type="ECO:0000313" key="6">
    <source>
        <dbReference type="EMBL" id="CCG83323.1"/>
    </source>
</evidence>
<evidence type="ECO:0000256" key="4">
    <source>
        <dbReference type="PIRSR" id="PIRSR006230-1"/>
    </source>
</evidence>
<keyword evidence="2 3" id="KW-0342">GTP-binding</keyword>
<gene>
    <name evidence="6" type="ORF">TAPDE_003528</name>
</gene>
<dbReference type="InterPro" id="IPR016478">
    <property type="entry name" value="GTPase_MTG1"/>
</dbReference>
<evidence type="ECO:0000313" key="7">
    <source>
        <dbReference type="Proteomes" id="UP000013776"/>
    </source>
</evidence>
<dbReference type="Pfam" id="PF01926">
    <property type="entry name" value="MMR_HSR1"/>
    <property type="match status" value="1"/>
</dbReference>
<dbReference type="SUPFAM" id="SSF52540">
    <property type="entry name" value="P-loop containing nucleoside triphosphate hydrolases"/>
    <property type="match status" value="1"/>
</dbReference>
<feature type="binding site" evidence="4">
    <location>
        <position position="190"/>
    </location>
    <ligand>
        <name>GTP</name>
        <dbReference type="ChEBI" id="CHEBI:37565"/>
    </ligand>
</feature>
<dbReference type="eggNOG" id="KOG2485">
    <property type="taxonomic scope" value="Eukaryota"/>
</dbReference>
<dbReference type="GO" id="GO:0032543">
    <property type="term" value="P:mitochondrial translation"/>
    <property type="evidence" value="ECO:0007669"/>
    <property type="project" value="TreeGrafter"/>
</dbReference>
<dbReference type="EMBL" id="CAHR02000138">
    <property type="protein sequence ID" value="CCG83323.1"/>
    <property type="molecule type" value="Genomic_DNA"/>
</dbReference>
<dbReference type="GO" id="GO:0003924">
    <property type="term" value="F:GTPase activity"/>
    <property type="evidence" value="ECO:0007669"/>
    <property type="project" value="TreeGrafter"/>
</dbReference>
<dbReference type="PIRSF" id="PIRSF006230">
    <property type="entry name" value="MG442"/>
    <property type="match status" value="1"/>
</dbReference>
<accession>R4XIY0</accession>
<dbReference type="GO" id="GO:0005525">
    <property type="term" value="F:GTP binding"/>
    <property type="evidence" value="ECO:0007669"/>
    <property type="project" value="UniProtKB-KW"/>
</dbReference>
<dbReference type="InterPro" id="IPR027417">
    <property type="entry name" value="P-loop_NTPase"/>
</dbReference>
<dbReference type="PANTHER" id="PTHR45782">
    <property type="entry name" value="MITOCHONDRIAL RIBOSOME-ASSOCIATED GTPASE 1"/>
    <property type="match status" value="1"/>
</dbReference>
<dbReference type="InterPro" id="IPR019991">
    <property type="entry name" value="GTP-bd_ribosome_bgen"/>
</dbReference>
<dbReference type="Proteomes" id="UP000013776">
    <property type="component" value="Unassembled WGS sequence"/>
</dbReference>
<dbReference type="GO" id="GO:0005743">
    <property type="term" value="C:mitochondrial inner membrane"/>
    <property type="evidence" value="ECO:0007669"/>
    <property type="project" value="UniProtKB-SubCell"/>
</dbReference>
<dbReference type="InterPro" id="IPR030378">
    <property type="entry name" value="G_CP_dom"/>
</dbReference>
<keyword evidence="3" id="KW-0496">Mitochondrion</keyword>
<feature type="binding site" evidence="4">
    <location>
        <begin position="73"/>
        <end position="76"/>
    </location>
    <ligand>
        <name>GTP</name>
        <dbReference type="ChEBI" id="CHEBI:37565"/>
    </ligand>
</feature>
<sequence>MAQKAFVPRMVFPDIVKTTWYPGHMNAALREIQQLLNTTDLLIEVRDARIPLSSRNPQFTSLLAQRPRIVVYNKLDLAGLSPSQKRIVRAWDQASTVLFQNTRQGNAVSSLLQSIRDKIKDNALSVQGVRILVLGMPNVGKSTILNALRHVSLGKSKAAKTGAQPGITRSTNSIFKVLDDPVAYLVDTPGIMVPFIPNSETMLKLGLVHCIKDSIVDPITLADYLLYILNLSEKRGYVSYYKTSESNDIYSLLDQIGRKTGKLRKGAEVDVDAAARLFIQDYRDGKFGTSCLDEILPSSLQDRIDEEGRYLSKSQVRRGMSVKAANPEG</sequence>
<dbReference type="PANTHER" id="PTHR45782:SF4">
    <property type="entry name" value="MITOCHONDRIAL RIBOSOME-ASSOCIATED GTPASE 1"/>
    <property type="match status" value="1"/>
</dbReference>
<dbReference type="NCBIfam" id="TIGR03596">
    <property type="entry name" value="GTPase_YlqF"/>
    <property type="match status" value="1"/>
</dbReference>
<dbReference type="PROSITE" id="PS51721">
    <property type="entry name" value="G_CP"/>
    <property type="match status" value="1"/>
</dbReference>
<dbReference type="InterPro" id="IPR023179">
    <property type="entry name" value="GTP-bd_ortho_bundle_sf"/>
</dbReference>
<dbReference type="InterPro" id="IPR006073">
    <property type="entry name" value="GTP-bd"/>
</dbReference>
<feature type="domain" description="CP-type G" evidence="5">
    <location>
        <begin position="29"/>
        <end position="194"/>
    </location>
</feature>
<keyword evidence="7" id="KW-1185">Reference proteome</keyword>
<evidence type="ECO:0000259" key="5">
    <source>
        <dbReference type="PROSITE" id="PS51721"/>
    </source>
</evidence>
<evidence type="ECO:0000256" key="3">
    <source>
        <dbReference type="PIRNR" id="PIRNR006230"/>
    </source>
</evidence>
<evidence type="ECO:0000256" key="2">
    <source>
        <dbReference type="ARBA" id="ARBA00023134"/>
    </source>
</evidence>
<comment type="subcellular location">
    <subcellularLocation>
        <location evidence="3">Mitochondrion inner membrane</location>
        <topology evidence="3">Peripheral membrane protein</topology>
    </subcellularLocation>
</comment>
<dbReference type="Gene3D" id="3.40.50.300">
    <property type="entry name" value="P-loop containing nucleotide triphosphate hydrolases"/>
    <property type="match status" value="1"/>
</dbReference>
<protein>
    <recommendedName>
        <fullName evidence="3">Mitochondrial GTPase 1</fullName>
    </recommendedName>
</protein>
<comment type="function">
    <text evidence="3">Mitochondrial GTPase involved in assembly of the large ribosomal subunit. Plays a role in expression of the mitochondrial translational machinery.</text>
</comment>
<proteinExistence type="inferred from homology"/>
<dbReference type="AlphaFoldDB" id="R4XIY0"/>
<organism evidence="6 7">
    <name type="scientific">Taphrina deformans (strain PYCC 5710 / ATCC 11124 / CBS 356.35 / IMI 108563 / JCM 9778 / NBRC 8474)</name>
    <name type="common">Peach leaf curl fungus</name>
    <name type="synonym">Lalaria deformans</name>
    <dbReference type="NCBI Taxonomy" id="1097556"/>
    <lineage>
        <taxon>Eukaryota</taxon>
        <taxon>Fungi</taxon>
        <taxon>Dikarya</taxon>
        <taxon>Ascomycota</taxon>
        <taxon>Taphrinomycotina</taxon>
        <taxon>Taphrinomycetes</taxon>
        <taxon>Taphrinales</taxon>
        <taxon>Taphrinaceae</taxon>
        <taxon>Taphrina</taxon>
    </lineage>
</organism>